<organism evidence="2 3">
    <name type="scientific">Actinocatenispora thailandica</name>
    <dbReference type="NCBI Taxonomy" id="227318"/>
    <lineage>
        <taxon>Bacteria</taxon>
        <taxon>Bacillati</taxon>
        <taxon>Actinomycetota</taxon>
        <taxon>Actinomycetes</taxon>
        <taxon>Micromonosporales</taxon>
        <taxon>Micromonosporaceae</taxon>
        <taxon>Actinocatenispora</taxon>
    </lineage>
</organism>
<evidence type="ECO:0000313" key="2">
    <source>
        <dbReference type="EMBL" id="BCJ35428.1"/>
    </source>
</evidence>
<accession>A0A7R7DPI7</accession>
<name>A0A7R7DPI7_9ACTN</name>
<dbReference type="Proteomes" id="UP000611640">
    <property type="component" value="Chromosome"/>
</dbReference>
<keyword evidence="1" id="KW-1133">Transmembrane helix</keyword>
<sequence>MTEPTRYRRYDLVKEFVVAFAVVVVLTLALSAVLSSPDEKPITLSGWARADPADFVATAVAELDGTSATATYGPPYTDSPGAGQTIGPLALQRWAGVRHPIDTATDFVLTPLQSATSGDPGLRVALARYRAAPLSQRQAWATRYAAALAKAPGGAPRRVAPGPYGPVPVLLSRLLMLARNGGLDGALLSEGGARFYQTDYTKPLLFLSDGSYLADRADREHLSGDQWGMMNETGDYPGQAWLWLYTFWYQIPPFSSSDNADAWVWALMAVLTLALLLVPFIPGLRSIPRWIPVYRLIWREHYRRAGHRSSP</sequence>
<dbReference type="EMBL" id="AP023355">
    <property type="protein sequence ID" value="BCJ35428.1"/>
    <property type="molecule type" value="Genomic_DNA"/>
</dbReference>
<keyword evidence="1" id="KW-0472">Membrane</keyword>
<dbReference type="RefSeq" id="WP_203961961.1">
    <property type="nucleotide sequence ID" value="NZ_AP023355.1"/>
</dbReference>
<dbReference type="KEGG" id="atl:Athai_29310"/>
<evidence type="ECO:0000256" key="1">
    <source>
        <dbReference type="SAM" id="Phobius"/>
    </source>
</evidence>
<gene>
    <name evidence="2" type="ORF">Athai_29310</name>
</gene>
<feature type="transmembrane region" description="Helical" evidence="1">
    <location>
        <begin position="262"/>
        <end position="281"/>
    </location>
</feature>
<dbReference type="AlphaFoldDB" id="A0A7R7DPI7"/>
<keyword evidence="3" id="KW-1185">Reference proteome</keyword>
<feature type="transmembrane region" description="Helical" evidence="1">
    <location>
        <begin position="12"/>
        <end position="34"/>
    </location>
</feature>
<evidence type="ECO:0000313" key="3">
    <source>
        <dbReference type="Proteomes" id="UP000611640"/>
    </source>
</evidence>
<keyword evidence="1" id="KW-0812">Transmembrane</keyword>
<reference evidence="2 3" key="1">
    <citation type="submission" date="2020-08" db="EMBL/GenBank/DDBJ databases">
        <title>Whole genome shotgun sequence of Actinocatenispora thailandica NBRC 105041.</title>
        <authorList>
            <person name="Komaki H."/>
            <person name="Tamura T."/>
        </authorList>
    </citation>
    <scope>NUCLEOTIDE SEQUENCE [LARGE SCALE GENOMIC DNA]</scope>
    <source>
        <strain evidence="2 3">NBRC 105041</strain>
    </source>
</reference>
<proteinExistence type="predicted"/>
<protein>
    <submittedName>
        <fullName evidence="2">Uncharacterized protein</fullName>
    </submittedName>
</protein>